<accession>A0AA51X576</accession>
<proteinExistence type="predicted"/>
<dbReference type="AlphaFoldDB" id="A0AA51X576"/>
<evidence type="ECO:0000256" key="1">
    <source>
        <dbReference type="SAM" id="SignalP"/>
    </source>
</evidence>
<keyword evidence="3" id="KW-1185">Reference proteome</keyword>
<sequence>MRVLVLLLLLPILSYADVTYGEGADKTKLVSISKLLSNASDFKDKTITVSGEITAVCKKRGCWMTFKSDVENQSLKIKVKDGDMVFPVAAKGKKGLATGVLVERKMDLEQTRQYYEHIAEEQGTTFDPNSITEALTLYQLNPTGVTILD</sequence>
<dbReference type="Pfam" id="PF16267">
    <property type="entry name" value="DUF4920"/>
    <property type="match status" value="1"/>
</dbReference>
<keyword evidence="1" id="KW-0732">Signal</keyword>
<feature type="signal peptide" evidence="1">
    <location>
        <begin position="1"/>
        <end position="16"/>
    </location>
</feature>
<reference evidence="2 3" key="1">
    <citation type="submission" date="2023-08" db="EMBL/GenBank/DDBJ databases">
        <title>Pleionea litopenaei sp. nov., isolated from stomach of juvenile Litopenaeus vannamei.</title>
        <authorList>
            <person name="Rho A.M."/>
            <person name="Hwang C.Y."/>
        </authorList>
    </citation>
    <scope>NUCLEOTIDE SEQUENCE [LARGE SCALE GENOMIC DNA]</scope>
    <source>
        <strain evidence="2 3">HL-JVS1</strain>
    </source>
</reference>
<dbReference type="Proteomes" id="UP001239782">
    <property type="component" value="Chromosome"/>
</dbReference>
<evidence type="ECO:0000313" key="3">
    <source>
        <dbReference type="Proteomes" id="UP001239782"/>
    </source>
</evidence>
<name>A0AA51X576_9GAMM</name>
<dbReference type="KEGG" id="plei:Q9312_10495"/>
<dbReference type="EMBL" id="CP133548">
    <property type="protein sequence ID" value="WMS85642.1"/>
    <property type="molecule type" value="Genomic_DNA"/>
</dbReference>
<feature type="chain" id="PRO_5041388472" evidence="1">
    <location>
        <begin position="17"/>
        <end position="149"/>
    </location>
</feature>
<protein>
    <submittedName>
        <fullName evidence="2">DUF4920 domain-containing protein</fullName>
    </submittedName>
</protein>
<dbReference type="RefSeq" id="WP_309200795.1">
    <property type="nucleotide sequence ID" value="NZ_CP133548.1"/>
</dbReference>
<evidence type="ECO:0000313" key="2">
    <source>
        <dbReference type="EMBL" id="WMS85642.1"/>
    </source>
</evidence>
<organism evidence="2 3">
    <name type="scientific">Pleionea litopenaei</name>
    <dbReference type="NCBI Taxonomy" id="3070815"/>
    <lineage>
        <taxon>Bacteria</taxon>
        <taxon>Pseudomonadati</taxon>
        <taxon>Pseudomonadota</taxon>
        <taxon>Gammaproteobacteria</taxon>
        <taxon>Oceanospirillales</taxon>
        <taxon>Pleioneaceae</taxon>
        <taxon>Pleionea</taxon>
    </lineage>
</organism>
<gene>
    <name evidence="2" type="ORF">Q9312_10495</name>
</gene>
<dbReference type="InterPro" id="IPR032577">
    <property type="entry name" value="DUF4920"/>
</dbReference>